<dbReference type="Proteomes" id="UP000244855">
    <property type="component" value="Unassembled WGS sequence"/>
</dbReference>
<reference evidence="1 2" key="1">
    <citation type="journal article" date="2018" name="Sci. Rep.">
        <title>Comparative genomics provides insights into the lifestyle and reveals functional heterogeneity of dark septate endophytic fungi.</title>
        <authorList>
            <person name="Knapp D.G."/>
            <person name="Nemeth J.B."/>
            <person name="Barry K."/>
            <person name="Hainaut M."/>
            <person name="Henrissat B."/>
            <person name="Johnson J."/>
            <person name="Kuo A."/>
            <person name="Lim J.H.P."/>
            <person name="Lipzen A."/>
            <person name="Nolan M."/>
            <person name="Ohm R.A."/>
            <person name="Tamas L."/>
            <person name="Grigoriev I.V."/>
            <person name="Spatafora J.W."/>
            <person name="Nagy L.G."/>
            <person name="Kovacs G.M."/>
        </authorList>
    </citation>
    <scope>NUCLEOTIDE SEQUENCE [LARGE SCALE GENOMIC DNA]</scope>
    <source>
        <strain evidence="1 2">DSE2036</strain>
    </source>
</reference>
<evidence type="ECO:0000313" key="1">
    <source>
        <dbReference type="EMBL" id="PVH96982.1"/>
    </source>
</evidence>
<dbReference type="STRING" id="97972.A0A2V1DFU2"/>
<dbReference type="OrthoDB" id="5153231at2759"/>
<dbReference type="EMBL" id="KZ805449">
    <property type="protein sequence ID" value="PVH96982.1"/>
    <property type="molecule type" value="Genomic_DNA"/>
</dbReference>
<gene>
    <name evidence="1" type="ORF">DM02DRAFT_658710</name>
</gene>
<sequence length="508" mass="58014">MIISHLQPANEPFKVGEDGCVIPPFEYQPRGKDYPSSLTPKRHTCGPRFCIHAGCGTASFHPSCYSIAPGLVSAAFSTATSHTYNLSFDEENLRRRRIKEIGTRALRQGIFKSLPLEIVYMIIGYVVLEQATAGFREIFLSLKGCKETVHEVNINENVYVGYRDIEDVSYVQWVGNTNLGGNGQLIHNAHDTHHTGTIHIAFDYLGIRRICFGNPPSNISTWARPPPYWIEIKPPEMPLVCTHDGLKVRSIRTAEKTAKLVAWPSPGLNEHVIYPNYLRFKTEGLKANRECPLMRLFECHLPTIKGYSAYLPVGHNWLGEVIADHHDDCAYLRKYSTVYSLRDPPTEYRTFVCDAWMHMPMNKGEYVEDIWLVKYAYSQLNNGLMFVTNRGRASMFGLLEDPRGANYPKFLHIFSKSCPTSRLYFNDINRAIIRKPIYLIGMDSDLLSAGVENWVTNIKPEWKPYPPSVTPSKPNLLPRKGYFSKCRLDVALVWECIDTTGLWKWNLW</sequence>
<keyword evidence="2" id="KW-1185">Reference proteome</keyword>
<accession>A0A2V1DFU2</accession>
<name>A0A2V1DFU2_9PLEO</name>
<proteinExistence type="predicted"/>
<dbReference type="AlphaFoldDB" id="A0A2V1DFU2"/>
<protein>
    <submittedName>
        <fullName evidence="1">Uncharacterized protein</fullName>
    </submittedName>
</protein>
<organism evidence="1 2">
    <name type="scientific">Periconia macrospinosa</name>
    <dbReference type="NCBI Taxonomy" id="97972"/>
    <lineage>
        <taxon>Eukaryota</taxon>
        <taxon>Fungi</taxon>
        <taxon>Dikarya</taxon>
        <taxon>Ascomycota</taxon>
        <taxon>Pezizomycotina</taxon>
        <taxon>Dothideomycetes</taxon>
        <taxon>Pleosporomycetidae</taxon>
        <taxon>Pleosporales</taxon>
        <taxon>Massarineae</taxon>
        <taxon>Periconiaceae</taxon>
        <taxon>Periconia</taxon>
    </lineage>
</organism>
<evidence type="ECO:0000313" key="2">
    <source>
        <dbReference type="Proteomes" id="UP000244855"/>
    </source>
</evidence>